<dbReference type="SMART" id="SM00338">
    <property type="entry name" value="BRLZ"/>
    <property type="match status" value="1"/>
</dbReference>
<dbReference type="Proteomes" id="UP000887567">
    <property type="component" value="Unplaced"/>
</dbReference>
<proteinExistence type="predicted"/>
<evidence type="ECO:0000256" key="5">
    <source>
        <dbReference type="ARBA" id="ARBA00023242"/>
    </source>
</evidence>
<dbReference type="GO" id="GO:0005634">
    <property type="term" value="C:nucleus"/>
    <property type="evidence" value="ECO:0007669"/>
    <property type="project" value="UniProtKB-SubCell"/>
</dbReference>
<name>A0A913YYX5_EXADI</name>
<feature type="region of interest" description="Disordered" evidence="6">
    <location>
        <begin position="122"/>
        <end position="146"/>
    </location>
</feature>
<dbReference type="Pfam" id="PF00170">
    <property type="entry name" value="bZIP_1"/>
    <property type="match status" value="1"/>
</dbReference>
<organism evidence="8 9">
    <name type="scientific">Exaiptasia diaphana</name>
    <name type="common">Tropical sea anemone</name>
    <name type="synonym">Aiptasia pulchella</name>
    <dbReference type="NCBI Taxonomy" id="2652724"/>
    <lineage>
        <taxon>Eukaryota</taxon>
        <taxon>Metazoa</taxon>
        <taxon>Cnidaria</taxon>
        <taxon>Anthozoa</taxon>
        <taxon>Hexacorallia</taxon>
        <taxon>Actiniaria</taxon>
        <taxon>Aiptasiidae</taxon>
        <taxon>Exaiptasia</taxon>
    </lineage>
</organism>
<dbReference type="SUPFAM" id="SSF57959">
    <property type="entry name" value="Leucine zipper domain"/>
    <property type="match status" value="1"/>
</dbReference>
<feature type="domain" description="BZIP" evidence="7">
    <location>
        <begin position="148"/>
        <end position="202"/>
    </location>
</feature>
<sequence>MAVYTDMAALYNTYNDMHTGMNGDLRHLNNTTDSTENGKTSLIARANKEDAKVLFQISYLLDKKKQQKNKKNVDSQSTDVKTGYVTKHCDPDIMAYGTSSVSHTNYTHTQVNINEDTYNNVNKPEDNQYEPFPVPLQEPPRNKSEERALKRIRRKIKNKLSAQESRRKKKEYLENLEKTVVSCTSENGVLKEQVSSLNHTVR</sequence>
<evidence type="ECO:0000256" key="4">
    <source>
        <dbReference type="ARBA" id="ARBA00023163"/>
    </source>
</evidence>
<dbReference type="GO" id="GO:0000981">
    <property type="term" value="F:DNA-binding transcription factor activity, RNA polymerase II-specific"/>
    <property type="evidence" value="ECO:0007669"/>
    <property type="project" value="TreeGrafter"/>
</dbReference>
<evidence type="ECO:0000256" key="1">
    <source>
        <dbReference type="ARBA" id="ARBA00004123"/>
    </source>
</evidence>
<dbReference type="PANTHER" id="PTHR46004:SF3">
    <property type="entry name" value="CYCLIC AMP RESPONSE ELEMENT-BINDING PROTEIN A"/>
    <property type="match status" value="1"/>
</dbReference>
<dbReference type="InterPro" id="IPR004827">
    <property type="entry name" value="bZIP"/>
</dbReference>
<protein>
    <recommendedName>
        <fullName evidence="7">BZIP domain-containing protein</fullName>
    </recommendedName>
</protein>
<dbReference type="PANTHER" id="PTHR46004">
    <property type="entry name" value="CYCLIC AMP RESPONSE ELEMENT-BINDING PROTEIN A"/>
    <property type="match status" value="1"/>
</dbReference>
<dbReference type="CDD" id="cd14689">
    <property type="entry name" value="bZIP_CREB3"/>
    <property type="match status" value="1"/>
</dbReference>
<keyword evidence="3" id="KW-0238">DNA-binding</keyword>
<accession>A0A913YYX5</accession>
<dbReference type="OrthoDB" id="674948at2759"/>
<dbReference type="PROSITE" id="PS50217">
    <property type="entry name" value="BZIP"/>
    <property type="match status" value="1"/>
</dbReference>
<dbReference type="GO" id="GO:0035497">
    <property type="term" value="F:cAMP response element binding"/>
    <property type="evidence" value="ECO:0007669"/>
    <property type="project" value="TreeGrafter"/>
</dbReference>
<reference evidence="8" key="1">
    <citation type="submission" date="2022-11" db="UniProtKB">
        <authorList>
            <consortium name="EnsemblMetazoa"/>
        </authorList>
    </citation>
    <scope>IDENTIFICATION</scope>
</reference>
<keyword evidence="4" id="KW-0804">Transcription</keyword>
<keyword evidence="5" id="KW-0539">Nucleus</keyword>
<comment type="subcellular location">
    <subcellularLocation>
        <location evidence="1">Nucleus</location>
    </subcellularLocation>
</comment>
<evidence type="ECO:0000313" key="8">
    <source>
        <dbReference type="EnsemblMetazoa" id="XP_028519647.1"/>
    </source>
</evidence>
<dbReference type="PROSITE" id="PS00036">
    <property type="entry name" value="BZIP_BASIC"/>
    <property type="match status" value="1"/>
</dbReference>
<evidence type="ECO:0000313" key="9">
    <source>
        <dbReference type="Proteomes" id="UP000887567"/>
    </source>
</evidence>
<dbReference type="EnsemblMetazoa" id="XM_021061523.2">
    <property type="protein sequence ID" value="XP_020917182.1"/>
    <property type="gene ID" value="LOC110254512"/>
</dbReference>
<dbReference type="RefSeq" id="XP_020917182.1">
    <property type="nucleotide sequence ID" value="XM_021061523.2"/>
</dbReference>
<dbReference type="EnsemblMetazoa" id="XM_028663846.1">
    <property type="protein sequence ID" value="XP_028519647.1"/>
    <property type="gene ID" value="LOC110254512"/>
</dbReference>
<dbReference type="InterPro" id="IPR046347">
    <property type="entry name" value="bZIP_sf"/>
</dbReference>
<keyword evidence="2" id="KW-0805">Transcription regulation</keyword>
<dbReference type="RefSeq" id="XP_020917181.1">
    <property type="nucleotide sequence ID" value="XM_021061522.2"/>
</dbReference>
<evidence type="ECO:0000256" key="3">
    <source>
        <dbReference type="ARBA" id="ARBA00023125"/>
    </source>
</evidence>
<evidence type="ECO:0000256" key="6">
    <source>
        <dbReference type="SAM" id="MobiDB-lite"/>
    </source>
</evidence>
<dbReference type="AlphaFoldDB" id="A0A913YYX5"/>
<evidence type="ECO:0000259" key="7">
    <source>
        <dbReference type="PROSITE" id="PS50217"/>
    </source>
</evidence>
<dbReference type="EnsemblMetazoa" id="XM_021061522.2">
    <property type="protein sequence ID" value="XP_020917181.1"/>
    <property type="gene ID" value="LOC110254512"/>
</dbReference>
<dbReference type="RefSeq" id="XP_028519647.1">
    <property type="nucleotide sequence ID" value="XM_028663846.1"/>
</dbReference>
<keyword evidence="9" id="KW-1185">Reference proteome</keyword>
<evidence type="ECO:0000256" key="2">
    <source>
        <dbReference type="ARBA" id="ARBA00023015"/>
    </source>
</evidence>
<dbReference type="GeneID" id="110254512"/>
<dbReference type="KEGG" id="epa:110254512"/>
<dbReference type="Gene3D" id="1.20.5.170">
    <property type="match status" value="1"/>
</dbReference>